<keyword evidence="2" id="KW-0812">Transmembrane</keyword>
<sequence>MSQSFPPPQPTDGNPYAQQQPGAGPYGQQPAGGNPFGQQPAGGAFPPPVAPARQGNVALAIVVGVVAALIGAAIYGGLMRAFVKDNGETVELSYVAVVVGALVGFAVGKLGGRNPVLPIVSAVLAVVGVYLGQIFGMSVVASYAVEKAGMSASWTDFLTDDNILRTSAFTGWKEEADAMTYLFIALGGFIGFGSAKKIGG</sequence>
<keyword evidence="2" id="KW-0472">Membrane</keyword>
<name>A0ABR7SP88_9ACTN</name>
<evidence type="ECO:0000313" key="4">
    <source>
        <dbReference type="Proteomes" id="UP000642284"/>
    </source>
</evidence>
<keyword evidence="4" id="KW-1185">Reference proteome</keyword>
<feature type="transmembrane region" description="Helical" evidence="2">
    <location>
        <begin position="119"/>
        <end position="145"/>
    </location>
</feature>
<evidence type="ECO:0008006" key="5">
    <source>
        <dbReference type="Google" id="ProtNLM"/>
    </source>
</evidence>
<dbReference type="RefSeq" id="WP_187817715.1">
    <property type="nucleotide sequence ID" value="NZ_JACTVJ010000018.1"/>
</dbReference>
<proteinExistence type="predicted"/>
<feature type="transmembrane region" description="Helical" evidence="2">
    <location>
        <begin position="57"/>
        <end position="78"/>
    </location>
</feature>
<feature type="region of interest" description="Disordered" evidence="1">
    <location>
        <begin position="1"/>
        <end position="47"/>
    </location>
</feature>
<evidence type="ECO:0000256" key="2">
    <source>
        <dbReference type="SAM" id="Phobius"/>
    </source>
</evidence>
<accession>A0ABR7SP88</accession>
<gene>
    <name evidence="3" type="ORF">H9Y04_32670</name>
</gene>
<evidence type="ECO:0000256" key="1">
    <source>
        <dbReference type="SAM" id="MobiDB-lite"/>
    </source>
</evidence>
<dbReference type="EMBL" id="JACTVJ010000018">
    <property type="protein sequence ID" value="MBC9717292.1"/>
    <property type="molecule type" value="Genomic_DNA"/>
</dbReference>
<feature type="transmembrane region" description="Helical" evidence="2">
    <location>
        <begin position="90"/>
        <end position="107"/>
    </location>
</feature>
<dbReference type="Proteomes" id="UP000642284">
    <property type="component" value="Unassembled WGS sequence"/>
</dbReference>
<reference evidence="3 4" key="1">
    <citation type="submission" date="2020-08" db="EMBL/GenBank/DDBJ databases">
        <title>Genemic of Streptomyces polyaspartic.</title>
        <authorList>
            <person name="Liu W."/>
        </authorList>
    </citation>
    <scope>NUCLEOTIDE SEQUENCE [LARGE SCALE GENOMIC DNA]</scope>
    <source>
        <strain evidence="3 4">TRM66268-LWL</strain>
    </source>
</reference>
<comment type="caution">
    <text evidence="3">The sequence shown here is derived from an EMBL/GenBank/DDBJ whole genome shotgun (WGS) entry which is preliminary data.</text>
</comment>
<organism evidence="3 4">
    <name type="scientific">Streptomyces polyasparticus</name>
    <dbReference type="NCBI Taxonomy" id="2767826"/>
    <lineage>
        <taxon>Bacteria</taxon>
        <taxon>Bacillati</taxon>
        <taxon>Actinomycetota</taxon>
        <taxon>Actinomycetes</taxon>
        <taxon>Kitasatosporales</taxon>
        <taxon>Streptomycetaceae</taxon>
        <taxon>Streptomyces</taxon>
    </lineage>
</organism>
<keyword evidence="2" id="KW-1133">Transmembrane helix</keyword>
<evidence type="ECO:0000313" key="3">
    <source>
        <dbReference type="EMBL" id="MBC9717292.1"/>
    </source>
</evidence>
<feature type="compositionally biased region" description="Low complexity" evidence="1">
    <location>
        <begin position="13"/>
        <end position="44"/>
    </location>
</feature>
<feature type="compositionally biased region" description="Pro residues" evidence="1">
    <location>
        <begin position="1"/>
        <end position="10"/>
    </location>
</feature>
<protein>
    <recommendedName>
        <fullName evidence="5">Integral membrane protein</fullName>
    </recommendedName>
</protein>